<dbReference type="Proteomes" id="UP001500842">
    <property type="component" value="Unassembled WGS sequence"/>
</dbReference>
<evidence type="ECO:0000313" key="1">
    <source>
        <dbReference type="EMBL" id="GAA1502997.1"/>
    </source>
</evidence>
<name>A0ABN1ZS51_9ACTN</name>
<reference evidence="1 2" key="1">
    <citation type="journal article" date="2019" name="Int. J. Syst. Evol. Microbiol.">
        <title>The Global Catalogue of Microorganisms (GCM) 10K type strain sequencing project: providing services to taxonomists for standard genome sequencing and annotation.</title>
        <authorList>
            <consortium name="The Broad Institute Genomics Platform"/>
            <consortium name="The Broad Institute Genome Sequencing Center for Infectious Disease"/>
            <person name="Wu L."/>
            <person name="Ma J."/>
        </authorList>
    </citation>
    <scope>NUCLEOTIDE SEQUENCE [LARGE SCALE GENOMIC DNA]</scope>
    <source>
        <strain evidence="1 2">JCM 14942</strain>
    </source>
</reference>
<sequence>MLRLMEPRKVASGEFAEGGDLTALAALAAVTPRFGRRSGAPPWLACWEGEDTVVVLAHGDVRWGAERR</sequence>
<proteinExistence type="predicted"/>
<gene>
    <name evidence="1" type="ORF">GCM10009788_02770</name>
</gene>
<dbReference type="EMBL" id="BAAAOR010000002">
    <property type="protein sequence ID" value="GAA1502997.1"/>
    <property type="molecule type" value="Genomic_DNA"/>
</dbReference>
<evidence type="ECO:0000313" key="2">
    <source>
        <dbReference type="Proteomes" id="UP001500842"/>
    </source>
</evidence>
<accession>A0ABN1ZS51</accession>
<keyword evidence="2" id="KW-1185">Reference proteome</keyword>
<organism evidence="1 2">
    <name type="scientific">Nocardioides humi</name>
    <dbReference type="NCBI Taxonomy" id="449461"/>
    <lineage>
        <taxon>Bacteria</taxon>
        <taxon>Bacillati</taxon>
        <taxon>Actinomycetota</taxon>
        <taxon>Actinomycetes</taxon>
        <taxon>Propionibacteriales</taxon>
        <taxon>Nocardioidaceae</taxon>
        <taxon>Nocardioides</taxon>
    </lineage>
</organism>
<comment type="caution">
    <text evidence="1">The sequence shown here is derived from an EMBL/GenBank/DDBJ whole genome shotgun (WGS) entry which is preliminary data.</text>
</comment>
<protein>
    <submittedName>
        <fullName evidence="1">Uncharacterized protein</fullName>
    </submittedName>
</protein>